<dbReference type="NCBIfam" id="TIGR00172">
    <property type="entry name" value="maf"/>
    <property type="match status" value="1"/>
</dbReference>
<keyword evidence="3" id="KW-0963">Cytoplasm</keyword>
<feature type="active site" description="Proton acceptor" evidence="3">
    <location>
        <position position="69"/>
    </location>
</feature>
<dbReference type="HAMAP" id="MF_00528">
    <property type="entry name" value="Maf"/>
    <property type="match status" value="1"/>
</dbReference>
<evidence type="ECO:0000313" key="4">
    <source>
        <dbReference type="EMBL" id="MFC5627762.1"/>
    </source>
</evidence>
<comment type="similarity">
    <text evidence="3">Belongs to the Maf family. YhdE subfamily.</text>
</comment>
<dbReference type="CDD" id="cd00555">
    <property type="entry name" value="Maf"/>
    <property type="match status" value="1"/>
</dbReference>
<dbReference type="PANTHER" id="PTHR43213:SF5">
    <property type="entry name" value="BIFUNCTIONAL DTTP_UTP PYROPHOSPHATASE_METHYLTRANSFERASE PROTEIN-RELATED"/>
    <property type="match status" value="1"/>
</dbReference>
<dbReference type="Proteomes" id="UP001596143">
    <property type="component" value="Unassembled WGS sequence"/>
</dbReference>
<name>A0ABW0U2R5_9BACI</name>
<protein>
    <recommendedName>
        <fullName evidence="3">dTTP/UTP pyrophosphatase</fullName>
        <shortName evidence="3">dTTPase/UTPase</shortName>
        <ecNumber evidence="3">3.6.1.9</ecNumber>
    </recommendedName>
    <alternativeName>
        <fullName evidence="3">Nucleoside triphosphate pyrophosphatase</fullName>
    </alternativeName>
    <alternativeName>
        <fullName evidence="3">Nucleotide pyrophosphatase</fullName>
        <shortName evidence="3">Nucleotide PPase</shortName>
    </alternativeName>
</protein>
<reference evidence="5" key="1">
    <citation type="journal article" date="2019" name="Int. J. Syst. Evol. Microbiol.">
        <title>The Global Catalogue of Microorganisms (GCM) 10K type strain sequencing project: providing services to taxonomists for standard genome sequencing and annotation.</title>
        <authorList>
            <consortium name="The Broad Institute Genomics Platform"/>
            <consortium name="The Broad Institute Genome Sequencing Center for Infectious Disease"/>
            <person name="Wu L."/>
            <person name="Ma J."/>
        </authorList>
    </citation>
    <scope>NUCLEOTIDE SEQUENCE [LARGE SCALE GENOMIC DNA]</scope>
    <source>
        <strain evidence="5">CGMCC 1.15790</strain>
    </source>
</reference>
<comment type="cofactor">
    <cofactor evidence="1 3">
        <name>a divalent metal cation</name>
        <dbReference type="ChEBI" id="CHEBI:60240"/>
    </cofactor>
</comment>
<organism evidence="4 5">
    <name type="scientific">Aliibacillus thermotolerans</name>
    <dbReference type="NCBI Taxonomy" id="1834418"/>
    <lineage>
        <taxon>Bacteria</taxon>
        <taxon>Bacillati</taxon>
        <taxon>Bacillota</taxon>
        <taxon>Bacilli</taxon>
        <taxon>Bacillales</taxon>
        <taxon>Bacillaceae</taxon>
        <taxon>Aliibacillus</taxon>
    </lineage>
</organism>
<comment type="subcellular location">
    <subcellularLocation>
        <location evidence="3">Cytoplasm</location>
    </subcellularLocation>
</comment>
<sequence length="195" mass="22113">MPSFILASTSPRRKELLLRAGYSFDVQPSHVEETFRSSHFSPDAVKQLAYKKGKNVYERFPDRVVLSADTVVVKENQILGKPSHSMEAKEMLERLSGSRHDVYTAVAICSSQKEKVWIEKTTVHFYPLSPSLIASYLETEEPYDKAGSYGIQGFGALFVRKIEGDYYNVVGLPLSRVYRELHHFSIVPSFTSSQK</sequence>
<keyword evidence="2 3" id="KW-0378">Hydrolase</keyword>
<dbReference type="GO" id="GO:0016787">
    <property type="term" value="F:hydrolase activity"/>
    <property type="evidence" value="ECO:0007669"/>
    <property type="project" value="UniProtKB-KW"/>
</dbReference>
<dbReference type="PIRSF" id="PIRSF006305">
    <property type="entry name" value="Maf"/>
    <property type="match status" value="1"/>
</dbReference>
<keyword evidence="5" id="KW-1185">Reference proteome</keyword>
<proteinExistence type="inferred from homology"/>
<comment type="caution">
    <text evidence="3">Lacks conserved residue(s) required for the propagation of feature annotation.</text>
</comment>
<dbReference type="PANTHER" id="PTHR43213">
    <property type="entry name" value="BIFUNCTIONAL DTTP/UTP PYROPHOSPHATASE/METHYLTRANSFERASE PROTEIN-RELATED"/>
    <property type="match status" value="1"/>
</dbReference>
<comment type="catalytic activity">
    <reaction evidence="3">
        <text>UTP + H2O = UMP + diphosphate + H(+)</text>
        <dbReference type="Rhea" id="RHEA:29395"/>
        <dbReference type="ChEBI" id="CHEBI:15377"/>
        <dbReference type="ChEBI" id="CHEBI:15378"/>
        <dbReference type="ChEBI" id="CHEBI:33019"/>
        <dbReference type="ChEBI" id="CHEBI:46398"/>
        <dbReference type="ChEBI" id="CHEBI:57865"/>
        <dbReference type="EC" id="3.6.1.9"/>
    </reaction>
</comment>
<accession>A0ABW0U2R5</accession>
<dbReference type="EC" id="3.6.1.9" evidence="3"/>
<dbReference type="RefSeq" id="WP_270896426.1">
    <property type="nucleotide sequence ID" value="NZ_JBHSPF010000015.1"/>
</dbReference>
<feature type="site" description="Important for substrate specificity" evidence="3">
    <location>
        <position position="152"/>
    </location>
</feature>
<comment type="function">
    <text evidence="3">Nucleoside triphosphate pyrophosphatase that hydrolyzes dTTP and UTP. May have a dual role in cell division arrest and in preventing the incorporation of modified nucleotides into cellular nucleic acids.</text>
</comment>
<dbReference type="InterPro" id="IPR029001">
    <property type="entry name" value="ITPase-like_fam"/>
</dbReference>
<gene>
    <name evidence="4" type="ORF">ACFPTR_02500</name>
</gene>
<feature type="site" description="Important for substrate specificity" evidence="3">
    <location>
        <position position="12"/>
    </location>
</feature>
<evidence type="ECO:0000313" key="5">
    <source>
        <dbReference type="Proteomes" id="UP001596143"/>
    </source>
</evidence>
<dbReference type="EMBL" id="JBHSPF010000015">
    <property type="protein sequence ID" value="MFC5627762.1"/>
    <property type="molecule type" value="Genomic_DNA"/>
</dbReference>
<keyword evidence="3" id="KW-0546">Nucleotide metabolism</keyword>
<dbReference type="SUPFAM" id="SSF52972">
    <property type="entry name" value="ITPase-like"/>
    <property type="match status" value="1"/>
</dbReference>
<evidence type="ECO:0000256" key="1">
    <source>
        <dbReference type="ARBA" id="ARBA00001968"/>
    </source>
</evidence>
<comment type="caution">
    <text evidence="4">The sequence shown here is derived from an EMBL/GenBank/DDBJ whole genome shotgun (WGS) entry which is preliminary data.</text>
</comment>
<evidence type="ECO:0000256" key="3">
    <source>
        <dbReference type="HAMAP-Rule" id="MF_00528"/>
    </source>
</evidence>
<dbReference type="Pfam" id="PF02545">
    <property type="entry name" value="Maf"/>
    <property type="match status" value="1"/>
</dbReference>
<evidence type="ECO:0000256" key="2">
    <source>
        <dbReference type="ARBA" id="ARBA00022801"/>
    </source>
</evidence>
<dbReference type="Gene3D" id="3.90.950.10">
    <property type="match status" value="1"/>
</dbReference>
<comment type="catalytic activity">
    <reaction evidence="3">
        <text>dTTP + H2O = dTMP + diphosphate + H(+)</text>
        <dbReference type="Rhea" id="RHEA:28534"/>
        <dbReference type="ChEBI" id="CHEBI:15377"/>
        <dbReference type="ChEBI" id="CHEBI:15378"/>
        <dbReference type="ChEBI" id="CHEBI:33019"/>
        <dbReference type="ChEBI" id="CHEBI:37568"/>
        <dbReference type="ChEBI" id="CHEBI:63528"/>
        <dbReference type="EC" id="3.6.1.9"/>
    </reaction>
</comment>
<dbReference type="InterPro" id="IPR003697">
    <property type="entry name" value="Maf-like"/>
</dbReference>
<feature type="site" description="Important for substrate specificity" evidence="3">
    <location>
        <position position="70"/>
    </location>
</feature>